<dbReference type="PRINTS" id="PR00081">
    <property type="entry name" value="GDHRDH"/>
</dbReference>
<comment type="similarity">
    <text evidence="1">Belongs to the short-chain dehydrogenases/reductases (SDR) family.</text>
</comment>
<dbReference type="OrthoDB" id="542013at2759"/>
<dbReference type="Gene3D" id="3.40.50.720">
    <property type="entry name" value="NAD(P)-binding Rossmann-like Domain"/>
    <property type="match status" value="1"/>
</dbReference>
<reference evidence="4" key="1">
    <citation type="submission" date="2020-03" db="EMBL/GenBank/DDBJ databases">
        <title>Draft Genome Sequence of Cylindrodendrum hubeiense.</title>
        <authorList>
            <person name="Buettner E."/>
            <person name="Kellner H."/>
        </authorList>
    </citation>
    <scope>NUCLEOTIDE SEQUENCE</scope>
    <source>
        <strain evidence="4">IHI 201604</strain>
    </source>
</reference>
<evidence type="ECO:0000256" key="2">
    <source>
        <dbReference type="ARBA" id="ARBA00022857"/>
    </source>
</evidence>
<organism evidence="4 5">
    <name type="scientific">Cylindrodendrum hubeiense</name>
    <dbReference type="NCBI Taxonomy" id="595255"/>
    <lineage>
        <taxon>Eukaryota</taxon>
        <taxon>Fungi</taxon>
        <taxon>Dikarya</taxon>
        <taxon>Ascomycota</taxon>
        <taxon>Pezizomycotina</taxon>
        <taxon>Sordariomycetes</taxon>
        <taxon>Hypocreomycetidae</taxon>
        <taxon>Hypocreales</taxon>
        <taxon>Nectriaceae</taxon>
        <taxon>Cylindrodendrum</taxon>
    </lineage>
</organism>
<comment type="caution">
    <text evidence="4">The sequence shown here is derived from an EMBL/GenBank/DDBJ whole genome shotgun (WGS) entry which is preliminary data.</text>
</comment>
<dbReference type="Proteomes" id="UP000722485">
    <property type="component" value="Unassembled WGS sequence"/>
</dbReference>
<gene>
    <name evidence="4" type="ORF">G7Z17_g9143</name>
</gene>
<dbReference type="EMBL" id="JAANBB010000252">
    <property type="protein sequence ID" value="KAF7545470.1"/>
    <property type="molecule type" value="Genomic_DNA"/>
</dbReference>
<dbReference type="GO" id="GO:0016491">
    <property type="term" value="F:oxidoreductase activity"/>
    <property type="evidence" value="ECO:0007669"/>
    <property type="project" value="UniProtKB-KW"/>
</dbReference>
<proteinExistence type="inferred from homology"/>
<dbReference type="Pfam" id="PF00106">
    <property type="entry name" value="adh_short"/>
    <property type="match status" value="1"/>
</dbReference>
<dbReference type="AlphaFoldDB" id="A0A9P5H3X1"/>
<keyword evidence="3" id="KW-0560">Oxidoreductase</keyword>
<protein>
    <submittedName>
        <fullName evidence="4">Uncharacterized protein</fullName>
    </submittedName>
</protein>
<evidence type="ECO:0000256" key="3">
    <source>
        <dbReference type="ARBA" id="ARBA00023002"/>
    </source>
</evidence>
<dbReference type="InterPro" id="IPR002347">
    <property type="entry name" value="SDR_fam"/>
</dbReference>
<evidence type="ECO:0000313" key="4">
    <source>
        <dbReference type="EMBL" id="KAF7545470.1"/>
    </source>
</evidence>
<evidence type="ECO:0000256" key="1">
    <source>
        <dbReference type="ARBA" id="ARBA00006484"/>
    </source>
</evidence>
<keyword evidence="5" id="KW-1185">Reference proteome</keyword>
<dbReference type="InterPro" id="IPR036291">
    <property type="entry name" value="NAD(P)-bd_dom_sf"/>
</dbReference>
<accession>A0A9P5H3X1</accession>
<evidence type="ECO:0000313" key="5">
    <source>
        <dbReference type="Proteomes" id="UP000722485"/>
    </source>
</evidence>
<dbReference type="PANTHER" id="PTHR24320">
    <property type="entry name" value="RETINOL DEHYDROGENASE"/>
    <property type="match status" value="1"/>
</dbReference>
<name>A0A9P5H3X1_9HYPO</name>
<dbReference type="SUPFAM" id="SSF51735">
    <property type="entry name" value="NAD(P)-binding Rossmann-fold domains"/>
    <property type="match status" value="1"/>
</dbReference>
<keyword evidence="2" id="KW-0521">NADP</keyword>
<dbReference type="PANTHER" id="PTHR24320:SF252">
    <property type="entry name" value="DEHYDROGENASE_REDUCTASE FAMILY PROTEIN, PUTATIVE (AFU_ORTHOLOGUE AFUA_3G08550)-RELATED"/>
    <property type="match status" value="1"/>
</dbReference>
<sequence length="326" mass="35494">MAFLLAFINRQFITEPPVPTASFKGKTVIVTGSNVGLGLEASRQMVRLGAAQVILACRNIEKGNIAANDIRETTSCSPETLQVWKLDMSSYVSVQAFAEKAKTELPRLDSLVLNAGLATREFRMTEDNEESITTNVVSLSLLALLLHPKLRETAETFSTQTHITATASELYEVATFKEREAPDGKLFAALNDKSSANMADRYNVSKLLILFVIKQLASLSPLSSSNVIINCVAPGFCHSQLHREHATLVVRMATKMVARPTEVGARTLVYGASAGPETHGQYLPDCKITVTKGLTQGSAGVELQNRTWEELKQKLEAIQRGVTALS</sequence>